<organism evidence="3 4">
    <name type="scientific">Klebsiella pneumoniae subsp. pneumoniae</name>
    <dbReference type="NCBI Taxonomy" id="72407"/>
    <lineage>
        <taxon>Bacteria</taxon>
        <taxon>Pseudomonadati</taxon>
        <taxon>Pseudomonadota</taxon>
        <taxon>Gammaproteobacteria</taxon>
        <taxon>Enterobacterales</taxon>
        <taxon>Enterobacteriaceae</taxon>
        <taxon>Klebsiella/Raoultella group</taxon>
        <taxon>Klebsiella</taxon>
        <taxon>Klebsiella pneumoniae complex</taxon>
    </lineage>
</organism>
<reference evidence="3 4" key="1">
    <citation type="submission" date="2019-04" db="EMBL/GenBank/DDBJ databases">
        <authorList>
            <person name="Fouts D."/>
            <person name="Sutton G."/>
            <person name="Singh I."/>
            <person name="Nguyen K."/>
        </authorList>
    </citation>
    <scope>NUCLEOTIDE SEQUENCE [LARGE SCALE GENOMIC DNA]</scope>
    <source>
        <strain evidence="3 4">55</strain>
    </source>
</reference>
<dbReference type="Pfam" id="PF00106">
    <property type="entry name" value="adh_short"/>
    <property type="match status" value="1"/>
</dbReference>
<dbReference type="PANTHER" id="PTHR44196">
    <property type="entry name" value="DEHYDROGENASE/REDUCTASE SDR FAMILY MEMBER 7B"/>
    <property type="match status" value="1"/>
</dbReference>
<comment type="similarity">
    <text evidence="1">Belongs to the short-chain dehydrogenases/reductases (SDR) family.</text>
</comment>
<dbReference type="SUPFAM" id="SSF51735">
    <property type="entry name" value="NAD(P)-binding Rossmann-fold domains"/>
    <property type="match status" value="1"/>
</dbReference>
<sequence length="247" mass="26738">MPFFTRTTDTQNTSADRVALVIGATGGVGQRSVDDLLQNGFRVIAVGRDRRKLGVLVARTELYKNKLHTICADIQSTEDVRGIRDRIAEFGHLDLLILAAGITCNKTTGATGQEIQNVISSNLLGPVFVINDLLPFLLRAESPSVICLSSRAGKIGFADKGIYGASKAGLQLYMAALSSDPALNKIRFTVLCPGWINTAMAIEGGCQRASNSILQPEDISSLMIWLVNSPERVRIKEIVIETSPDEH</sequence>
<dbReference type="CDD" id="cd05233">
    <property type="entry name" value="SDR_c"/>
    <property type="match status" value="1"/>
</dbReference>
<dbReference type="KEGG" id="kpy:KPNIH31_18365"/>
<keyword evidence="2" id="KW-0560">Oxidoreductase</keyword>
<dbReference type="InterPro" id="IPR002347">
    <property type="entry name" value="SDR_fam"/>
</dbReference>
<dbReference type="InterPro" id="IPR036291">
    <property type="entry name" value="NAD(P)-bd_dom_sf"/>
</dbReference>
<accession>A0A4S4Y2L6</accession>
<dbReference type="EMBL" id="SSUJ01000034">
    <property type="protein sequence ID" value="THI23486.1"/>
    <property type="molecule type" value="Genomic_DNA"/>
</dbReference>
<evidence type="ECO:0000313" key="4">
    <source>
        <dbReference type="Proteomes" id="UP000304895"/>
    </source>
</evidence>
<dbReference type="PROSITE" id="PS00061">
    <property type="entry name" value="ADH_SHORT"/>
    <property type="match status" value="1"/>
</dbReference>
<name>A0A4S4Y2L6_KLEPN</name>
<dbReference type="GO" id="GO:0016491">
    <property type="term" value="F:oxidoreductase activity"/>
    <property type="evidence" value="ECO:0007669"/>
    <property type="project" value="UniProtKB-KW"/>
</dbReference>
<dbReference type="GO" id="GO:0016020">
    <property type="term" value="C:membrane"/>
    <property type="evidence" value="ECO:0007669"/>
    <property type="project" value="TreeGrafter"/>
</dbReference>
<dbReference type="RefSeq" id="WP_032433401.1">
    <property type="nucleotide sequence ID" value="NZ_CP009876.1"/>
</dbReference>
<evidence type="ECO:0000256" key="2">
    <source>
        <dbReference type="ARBA" id="ARBA00023002"/>
    </source>
</evidence>
<dbReference type="PANTHER" id="PTHR44196:SF1">
    <property type="entry name" value="DEHYDROGENASE_REDUCTASE SDR FAMILY MEMBER 7B"/>
    <property type="match status" value="1"/>
</dbReference>
<evidence type="ECO:0000313" key="3">
    <source>
        <dbReference type="EMBL" id="THI23486.1"/>
    </source>
</evidence>
<dbReference type="Gene3D" id="3.40.50.720">
    <property type="entry name" value="NAD(P)-binding Rossmann-like Domain"/>
    <property type="match status" value="1"/>
</dbReference>
<dbReference type="InterPro" id="IPR020904">
    <property type="entry name" value="Sc_DH/Rdtase_CS"/>
</dbReference>
<evidence type="ECO:0000256" key="1">
    <source>
        <dbReference type="ARBA" id="ARBA00006484"/>
    </source>
</evidence>
<proteinExistence type="inferred from homology"/>
<dbReference type="Proteomes" id="UP000304895">
    <property type="component" value="Unassembled WGS sequence"/>
</dbReference>
<gene>
    <name evidence="3" type="ORF">E9161_26395</name>
</gene>
<dbReference type="AlphaFoldDB" id="A0A4S4Y2L6"/>
<protein>
    <submittedName>
        <fullName evidence="3">SDR family oxidoreductase</fullName>
    </submittedName>
</protein>
<dbReference type="PRINTS" id="PR00081">
    <property type="entry name" value="GDHRDH"/>
</dbReference>
<comment type="caution">
    <text evidence="3">The sequence shown here is derived from an EMBL/GenBank/DDBJ whole genome shotgun (WGS) entry which is preliminary data.</text>
</comment>